<feature type="region of interest" description="Disordered" evidence="1">
    <location>
        <begin position="135"/>
        <end position="170"/>
    </location>
</feature>
<feature type="chain" id="PRO_5041974652" evidence="2">
    <location>
        <begin position="18"/>
        <end position="198"/>
    </location>
</feature>
<dbReference type="Proteomes" id="UP001222325">
    <property type="component" value="Unassembled WGS sequence"/>
</dbReference>
<dbReference type="EMBL" id="JARJCN010000001">
    <property type="protein sequence ID" value="KAJ7104147.1"/>
    <property type="molecule type" value="Genomic_DNA"/>
</dbReference>
<dbReference type="PANTHER" id="PTHR37487:SF2">
    <property type="entry name" value="EXPRESSED PROTEIN"/>
    <property type="match status" value="1"/>
</dbReference>
<evidence type="ECO:0000256" key="2">
    <source>
        <dbReference type="SAM" id="SignalP"/>
    </source>
</evidence>
<accession>A0AAD6UJA5</accession>
<name>A0AAD6UJA5_9AGAR</name>
<keyword evidence="4" id="KW-1185">Reference proteome</keyword>
<evidence type="ECO:0000256" key="1">
    <source>
        <dbReference type="SAM" id="MobiDB-lite"/>
    </source>
</evidence>
<dbReference type="PANTHER" id="PTHR37487">
    <property type="entry name" value="CHROMOSOME 1, WHOLE GENOME SHOTGUN SEQUENCE"/>
    <property type="match status" value="1"/>
</dbReference>
<comment type="caution">
    <text evidence="3">The sequence shown here is derived from an EMBL/GenBank/DDBJ whole genome shotgun (WGS) entry which is preliminary data.</text>
</comment>
<evidence type="ECO:0000313" key="4">
    <source>
        <dbReference type="Proteomes" id="UP001222325"/>
    </source>
</evidence>
<gene>
    <name evidence="3" type="ORF">B0H15DRAFT_808756</name>
</gene>
<organism evidence="3 4">
    <name type="scientific">Mycena belliarum</name>
    <dbReference type="NCBI Taxonomy" id="1033014"/>
    <lineage>
        <taxon>Eukaryota</taxon>
        <taxon>Fungi</taxon>
        <taxon>Dikarya</taxon>
        <taxon>Basidiomycota</taxon>
        <taxon>Agaricomycotina</taxon>
        <taxon>Agaricomycetes</taxon>
        <taxon>Agaricomycetidae</taxon>
        <taxon>Agaricales</taxon>
        <taxon>Marasmiineae</taxon>
        <taxon>Mycenaceae</taxon>
        <taxon>Mycena</taxon>
    </lineage>
</organism>
<dbReference type="AlphaFoldDB" id="A0AAD6UJA5"/>
<keyword evidence="2" id="KW-0732">Signal</keyword>
<sequence>MKSAILAVAFLAAAVSAQPTINTPTVSNAAAECQPFLLSWSGGTPPWFVTIQTNPIGTSAVADFGQTSATSATWIVNATVGSSLLFQIKDSTGASASSAPFQVVTGSGDSCLKAGGGSAGVGGTTAAGATTAAGTTAGSAPAGGATTAAGTTSKAASGSSTSSKASTTPGAATKLSVPAGVLPACAAVLGAALVALVA</sequence>
<protein>
    <submittedName>
        <fullName evidence="3">Uncharacterized protein</fullName>
    </submittedName>
</protein>
<proteinExistence type="predicted"/>
<reference evidence="3" key="1">
    <citation type="submission" date="2023-03" db="EMBL/GenBank/DDBJ databases">
        <title>Massive genome expansion in bonnet fungi (Mycena s.s.) driven by repeated elements and novel gene families across ecological guilds.</title>
        <authorList>
            <consortium name="Lawrence Berkeley National Laboratory"/>
            <person name="Harder C.B."/>
            <person name="Miyauchi S."/>
            <person name="Viragh M."/>
            <person name="Kuo A."/>
            <person name="Thoen E."/>
            <person name="Andreopoulos B."/>
            <person name="Lu D."/>
            <person name="Skrede I."/>
            <person name="Drula E."/>
            <person name="Henrissat B."/>
            <person name="Morin E."/>
            <person name="Kohler A."/>
            <person name="Barry K."/>
            <person name="LaButti K."/>
            <person name="Morin E."/>
            <person name="Salamov A."/>
            <person name="Lipzen A."/>
            <person name="Mereny Z."/>
            <person name="Hegedus B."/>
            <person name="Baldrian P."/>
            <person name="Stursova M."/>
            <person name="Weitz H."/>
            <person name="Taylor A."/>
            <person name="Grigoriev I.V."/>
            <person name="Nagy L.G."/>
            <person name="Martin F."/>
            <person name="Kauserud H."/>
        </authorList>
    </citation>
    <scope>NUCLEOTIDE SEQUENCE</scope>
    <source>
        <strain evidence="3">CBHHK173m</strain>
    </source>
</reference>
<feature type="signal peptide" evidence="2">
    <location>
        <begin position="1"/>
        <end position="17"/>
    </location>
</feature>
<evidence type="ECO:0000313" key="3">
    <source>
        <dbReference type="EMBL" id="KAJ7104147.1"/>
    </source>
</evidence>